<protein>
    <submittedName>
        <fullName evidence="1">Uncharacterized protein</fullName>
    </submittedName>
</protein>
<dbReference type="AlphaFoldDB" id="A0A0Q9WTA8"/>
<name>A0A0Q9WTA8_DROWI</name>
<accession>A0A0Q9WTA8</accession>
<dbReference type="OrthoDB" id="7842158at2759"/>
<sequence length="71" mass="8267">MTDTNLKAYNAFRRDLAKIHRTFNSYTQTEFTDDAATCTDSELQLIDEFSLQTDSDTTLKIKFPTYEMKSK</sequence>
<dbReference type="InParanoid" id="A0A0Q9WTA8"/>
<proteinExistence type="predicted"/>
<evidence type="ECO:0000313" key="2">
    <source>
        <dbReference type="Proteomes" id="UP000007798"/>
    </source>
</evidence>
<dbReference type="KEGG" id="dwi:26530061"/>
<organism evidence="1 2">
    <name type="scientific">Drosophila willistoni</name>
    <name type="common">Fruit fly</name>
    <dbReference type="NCBI Taxonomy" id="7260"/>
    <lineage>
        <taxon>Eukaryota</taxon>
        <taxon>Metazoa</taxon>
        <taxon>Ecdysozoa</taxon>
        <taxon>Arthropoda</taxon>
        <taxon>Hexapoda</taxon>
        <taxon>Insecta</taxon>
        <taxon>Pterygota</taxon>
        <taxon>Neoptera</taxon>
        <taxon>Endopterygota</taxon>
        <taxon>Diptera</taxon>
        <taxon>Brachycera</taxon>
        <taxon>Muscomorpha</taxon>
        <taxon>Ephydroidea</taxon>
        <taxon>Drosophilidae</taxon>
        <taxon>Drosophila</taxon>
        <taxon>Sophophora</taxon>
    </lineage>
</organism>
<dbReference type="Proteomes" id="UP000007798">
    <property type="component" value="Unassembled WGS sequence"/>
</dbReference>
<reference evidence="1 2" key="1">
    <citation type="journal article" date="2007" name="Nature">
        <title>Evolution of genes and genomes on the Drosophila phylogeny.</title>
        <authorList>
            <consortium name="Drosophila 12 Genomes Consortium"/>
            <person name="Clark A.G."/>
            <person name="Eisen M.B."/>
            <person name="Smith D.R."/>
            <person name="Bergman C.M."/>
            <person name="Oliver B."/>
            <person name="Markow T.A."/>
            <person name="Kaufman T.C."/>
            <person name="Kellis M."/>
            <person name="Gelbart W."/>
            <person name="Iyer V.N."/>
            <person name="Pollard D.A."/>
            <person name="Sackton T.B."/>
            <person name="Larracuente A.M."/>
            <person name="Singh N.D."/>
            <person name="Abad J.P."/>
            <person name="Abt D.N."/>
            <person name="Adryan B."/>
            <person name="Aguade M."/>
            <person name="Akashi H."/>
            <person name="Anderson W.W."/>
            <person name="Aquadro C.F."/>
            <person name="Ardell D.H."/>
            <person name="Arguello R."/>
            <person name="Artieri C.G."/>
            <person name="Barbash D.A."/>
            <person name="Barker D."/>
            <person name="Barsanti P."/>
            <person name="Batterham P."/>
            <person name="Batzoglou S."/>
            <person name="Begun D."/>
            <person name="Bhutkar A."/>
            <person name="Blanco E."/>
            <person name="Bosak S.A."/>
            <person name="Bradley R.K."/>
            <person name="Brand A.D."/>
            <person name="Brent M.R."/>
            <person name="Brooks A.N."/>
            <person name="Brown R.H."/>
            <person name="Butlin R.K."/>
            <person name="Caggese C."/>
            <person name="Calvi B.R."/>
            <person name="Bernardo de Carvalho A."/>
            <person name="Caspi A."/>
            <person name="Castrezana S."/>
            <person name="Celniker S.E."/>
            <person name="Chang J.L."/>
            <person name="Chapple C."/>
            <person name="Chatterji S."/>
            <person name="Chinwalla A."/>
            <person name="Civetta A."/>
            <person name="Clifton S.W."/>
            <person name="Comeron J.M."/>
            <person name="Costello J.C."/>
            <person name="Coyne J.A."/>
            <person name="Daub J."/>
            <person name="David R.G."/>
            <person name="Delcher A.L."/>
            <person name="Delehaunty K."/>
            <person name="Do C.B."/>
            <person name="Ebling H."/>
            <person name="Edwards K."/>
            <person name="Eickbush T."/>
            <person name="Evans J.D."/>
            <person name="Filipski A."/>
            <person name="Findeiss S."/>
            <person name="Freyhult E."/>
            <person name="Fulton L."/>
            <person name="Fulton R."/>
            <person name="Garcia A.C."/>
            <person name="Gardiner A."/>
            <person name="Garfield D.A."/>
            <person name="Garvin B.E."/>
            <person name="Gibson G."/>
            <person name="Gilbert D."/>
            <person name="Gnerre S."/>
            <person name="Godfrey J."/>
            <person name="Good R."/>
            <person name="Gotea V."/>
            <person name="Gravely B."/>
            <person name="Greenberg A.J."/>
            <person name="Griffiths-Jones S."/>
            <person name="Gross S."/>
            <person name="Guigo R."/>
            <person name="Gustafson E.A."/>
            <person name="Haerty W."/>
            <person name="Hahn M.W."/>
            <person name="Halligan D.L."/>
            <person name="Halpern A.L."/>
            <person name="Halter G.M."/>
            <person name="Han M.V."/>
            <person name="Heger A."/>
            <person name="Hillier L."/>
            <person name="Hinrichs A.S."/>
            <person name="Holmes I."/>
            <person name="Hoskins R.A."/>
            <person name="Hubisz M.J."/>
            <person name="Hultmark D."/>
            <person name="Huntley M.A."/>
            <person name="Jaffe D.B."/>
            <person name="Jagadeeshan S."/>
            <person name="Jeck W.R."/>
            <person name="Johnson J."/>
            <person name="Jones C.D."/>
            <person name="Jordan W.C."/>
            <person name="Karpen G.H."/>
            <person name="Kataoka E."/>
            <person name="Keightley P.D."/>
            <person name="Kheradpour P."/>
            <person name="Kirkness E.F."/>
            <person name="Koerich L.B."/>
            <person name="Kristiansen K."/>
            <person name="Kudrna D."/>
            <person name="Kulathinal R.J."/>
            <person name="Kumar S."/>
            <person name="Kwok R."/>
            <person name="Lander E."/>
            <person name="Langley C.H."/>
            <person name="Lapoint R."/>
            <person name="Lazzaro B.P."/>
            <person name="Lee S.J."/>
            <person name="Levesque L."/>
            <person name="Li R."/>
            <person name="Lin C.F."/>
            <person name="Lin M.F."/>
            <person name="Lindblad-Toh K."/>
            <person name="Llopart A."/>
            <person name="Long M."/>
            <person name="Low L."/>
            <person name="Lozovsky E."/>
            <person name="Lu J."/>
            <person name="Luo M."/>
            <person name="Machado C.A."/>
            <person name="Makalowski W."/>
            <person name="Marzo M."/>
            <person name="Matsuda M."/>
            <person name="Matzkin L."/>
            <person name="McAllister B."/>
            <person name="McBride C.S."/>
            <person name="McKernan B."/>
            <person name="McKernan K."/>
            <person name="Mendez-Lago M."/>
            <person name="Minx P."/>
            <person name="Mollenhauer M.U."/>
            <person name="Montooth K."/>
            <person name="Mount S.M."/>
            <person name="Mu X."/>
            <person name="Myers E."/>
            <person name="Negre B."/>
            <person name="Newfeld S."/>
            <person name="Nielsen R."/>
            <person name="Noor M.A."/>
            <person name="O'Grady P."/>
            <person name="Pachter L."/>
            <person name="Papaceit M."/>
            <person name="Parisi M.J."/>
            <person name="Parisi M."/>
            <person name="Parts L."/>
            <person name="Pedersen J.S."/>
            <person name="Pesole G."/>
            <person name="Phillippy A.M."/>
            <person name="Ponting C.P."/>
            <person name="Pop M."/>
            <person name="Porcelli D."/>
            <person name="Powell J.R."/>
            <person name="Prohaska S."/>
            <person name="Pruitt K."/>
            <person name="Puig M."/>
            <person name="Quesneville H."/>
            <person name="Ram K.R."/>
            <person name="Rand D."/>
            <person name="Rasmussen M.D."/>
            <person name="Reed L.K."/>
            <person name="Reenan R."/>
            <person name="Reily A."/>
            <person name="Remington K.A."/>
            <person name="Rieger T.T."/>
            <person name="Ritchie M.G."/>
            <person name="Robin C."/>
            <person name="Rogers Y.H."/>
            <person name="Rohde C."/>
            <person name="Rozas J."/>
            <person name="Rubenfield M.J."/>
            <person name="Ruiz A."/>
            <person name="Russo S."/>
            <person name="Salzberg S.L."/>
            <person name="Sanchez-Gracia A."/>
            <person name="Saranga D.J."/>
            <person name="Sato H."/>
            <person name="Schaeffer S.W."/>
            <person name="Schatz M.C."/>
            <person name="Schlenke T."/>
            <person name="Schwartz R."/>
            <person name="Segarra C."/>
            <person name="Singh R.S."/>
            <person name="Sirot L."/>
            <person name="Sirota M."/>
            <person name="Sisneros N.B."/>
            <person name="Smith C.D."/>
            <person name="Smith T.F."/>
            <person name="Spieth J."/>
            <person name="Stage D.E."/>
            <person name="Stark A."/>
            <person name="Stephan W."/>
            <person name="Strausberg R.L."/>
            <person name="Strempel S."/>
            <person name="Sturgill D."/>
            <person name="Sutton G."/>
            <person name="Sutton G.G."/>
            <person name="Tao W."/>
            <person name="Teichmann S."/>
            <person name="Tobari Y.N."/>
            <person name="Tomimura Y."/>
            <person name="Tsolas J.M."/>
            <person name="Valente V.L."/>
            <person name="Venter E."/>
            <person name="Venter J.C."/>
            <person name="Vicario S."/>
            <person name="Vieira F.G."/>
            <person name="Vilella A.J."/>
            <person name="Villasante A."/>
            <person name="Walenz B."/>
            <person name="Wang J."/>
            <person name="Wasserman M."/>
            <person name="Watts T."/>
            <person name="Wilson D."/>
            <person name="Wilson R.K."/>
            <person name="Wing R.A."/>
            <person name="Wolfner M.F."/>
            <person name="Wong A."/>
            <person name="Wong G.K."/>
            <person name="Wu C.I."/>
            <person name="Wu G."/>
            <person name="Yamamoto D."/>
            <person name="Yang H.P."/>
            <person name="Yang S.P."/>
            <person name="Yorke J.A."/>
            <person name="Yoshida K."/>
            <person name="Zdobnov E."/>
            <person name="Zhang P."/>
            <person name="Zhang Y."/>
            <person name="Zimin A.V."/>
            <person name="Baldwin J."/>
            <person name="Abdouelleil A."/>
            <person name="Abdulkadir J."/>
            <person name="Abebe A."/>
            <person name="Abera B."/>
            <person name="Abreu J."/>
            <person name="Acer S.C."/>
            <person name="Aftuck L."/>
            <person name="Alexander A."/>
            <person name="An P."/>
            <person name="Anderson E."/>
            <person name="Anderson S."/>
            <person name="Arachi H."/>
            <person name="Azer M."/>
            <person name="Bachantsang P."/>
            <person name="Barry A."/>
            <person name="Bayul T."/>
            <person name="Berlin A."/>
            <person name="Bessette D."/>
            <person name="Bloom T."/>
            <person name="Blye J."/>
            <person name="Boguslavskiy L."/>
            <person name="Bonnet C."/>
            <person name="Boukhgalter B."/>
            <person name="Bourzgui I."/>
            <person name="Brown A."/>
            <person name="Cahill P."/>
            <person name="Channer S."/>
            <person name="Cheshatsang Y."/>
            <person name="Chuda L."/>
            <person name="Citroen M."/>
            <person name="Collymore A."/>
            <person name="Cooke P."/>
            <person name="Costello M."/>
            <person name="D'Aco K."/>
            <person name="Daza R."/>
            <person name="De Haan G."/>
            <person name="DeGray S."/>
            <person name="DeMaso C."/>
            <person name="Dhargay N."/>
            <person name="Dooley K."/>
            <person name="Dooley E."/>
            <person name="Doricent M."/>
            <person name="Dorje P."/>
            <person name="Dorjee K."/>
            <person name="Dupes A."/>
            <person name="Elong R."/>
            <person name="Falk J."/>
            <person name="Farina A."/>
            <person name="Faro S."/>
            <person name="Ferguson D."/>
            <person name="Fisher S."/>
            <person name="Foley C.D."/>
            <person name="Franke A."/>
            <person name="Friedrich D."/>
            <person name="Gadbois L."/>
            <person name="Gearin G."/>
            <person name="Gearin C.R."/>
            <person name="Giannoukos G."/>
            <person name="Goode T."/>
            <person name="Graham J."/>
            <person name="Grandbois E."/>
            <person name="Grewal S."/>
            <person name="Gyaltsen K."/>
            <person name="Hafez N."/>
            <person name="Hagos B."/>
            <person name="Hall J."/>
            <person name="Henson C."/>
            <person name="Hollinger A."/>
            <person name="Honan T."/>
            <person name="Huard M.D."/>
            <person name="Hughes L."/>
            <person name="Hurhula B."/>
            <person name="Husby M.E."/>
            <person name="Kamat A."/>
            <person name="Kanga B."/>
            <person name="Kashin S."/>
            <person name="Khazanovich D."/>
            <person name="Kisner P."/>
            <person name="Lance K."/>
            <person name="Lara M."/>
            <person name="Lee W."/>
            <person name="Lennon N."/>
            <person name="Letendre F."/>
            <person name="LeVine R."/>
            <person name="Lipovsky A."/>
            <person name="Liu X."/>
            <person name="Liu J."/>
            <person name="Liu S."/>
            <person name="Lokyitsang T."/>
            <person name="Lokyitsang Y."/>
            <person name="Lubonja R."/>
            <person name="Lui A."/>
            <person name="MacDonald P."/>
            <person name="Magnisalis V."/>
            <person name="Maru K."/>
            <person name="Matthews C."/>
            <person name="McCusker W."/>
            <person name="McDonough S."/>
            <person name="Mehta T."/>
            <person name="Meldrim J."/>
            <person name="Meneus L."/>
            <person name="Mihai O."/>
            <person name="Mihalev A."/>
            <person name="Mihova T."/>
            <person name="Mittelman R."/>
            <person name="Mlenga V."/>
            <person name="Montmayeur A."/>
            <person name="Mulrain L."/>
            <person name="Navidi A."/>
            <person name="Naylor J."/>
            <person name="Negash T."/>
            <person name="Nguyen T."/>
            <person name="Nguyen N."/>
            <person name="Nicol R."/>
            <person name="Norbu C."/>
            <person name="Norbu N."/>
            <person name="Novod N."/>
            <person name="O'Neill B."/>
            <person name="Osman S."/>
            <person name="Markiewicz E."/>
            <person name="Oyono O.L."/>
            <person name="Patti C."/>
            <person name="Phunkhang P."/>
            <person name="Pierre F."/>
            <person name="Priest M."/>
            <person name="Raghuraman S."/>
            <person name="Rege F."/>
            <person name="Reyes R."/>
            <person name="Rise C."/>
            <person name="Rogov P."/>
            <person name="Ross K."/>
            <person name="Ryan E."/>
            <person name="Settipalli S."/>
            <person name="Shea T."/>
            <person name="Sherpa N."/>
            <person name="Shi L."/>
            <person name="Shih D."/>
            <person name="Sparrow T."/>
            <person name="Spaulding J."/>
            <person name="Stalker J."/>
            <person name="Stange-Thomann N."/>
            <person name="Stavropoulos S."/>
            <person name="Stone C."/>
            <person name="Strader C."/>
            <person name="Tesfaye S."/>
            <person name="Thomson T."/>
            <person name="Thoulutsang Y."/>
            <person name="Thoulutsang D."/>
            <person name="Topham K."/>
            <person name="Topping I."/>
            <person name="Tsamla T."/>
            <person name="Vassiliev H."/>
            <person name="Vo A."/>
            <person name="Wangchuk T."/>
            <person name="Wangdi T."/>
            <person name="Weiand M."/>
            <person name="Wilkinson J."/>
            <person name="Wilson A."/>
            <person name="Yadav S."/>
            <person name="Young G."/>
            <person name="Yu Q."/>
            <person name="Zembek L."/>
            <person name="Zhong D."/>
            <person name="Zimmer A."/>
            <person name="Zwirko Z."/>
            <person name="Jaffe D.B."/>
            <person name="Alvarez P."/>
            <person name="Brockman W."/>
            <person name="Butler J."/>
            <person name="Chin C."/>
            <person name="Gnerre S."/>
            <person name="Grabherr M."/>
            <person name="Kleber M."/>
            <person name="Mauceli E."/>
            <person name="MacCallum I."/>
        </authorList>
    </citation>
    <scope>NUCLEOTIDE SEQUENCE [LARGE SCALE GENOMIC DNA]</scope>
    <source>
        <strain evidence="2">Tucson 14030-0811.24</strain>
    </source>
</reference>
<gene>
    <name evidence="1" type="primary">Dwil\GK28059</name>
    <name evidence="1" type="ORF">Dwil_GK28059</name>
</gene>
<dbReference type="EMBL" id="CH963920">
    <property type="protein sequence ID" value="KRF98797.1"/>
    <property type="molecule type" value="Genomic_DNA"/>
</dbReference>
<evidence type="ECO:0000313" key="1">
    <source>
        <dbReference type="EMBL" id="KRF98797.1"/>
    </source>
</evidence>
<dbReference type="SMR" id="A0A0Q9WTA8"/>
<keyword evidence="2" id="KW-1185">Reference proteome</keyword>